<evidence type="ECO:0000256" key="1">
    <source>
        <dbReference type="ARBA" id="ARBA00022741"/>
    </source>
</evidence>
<dbReference type="GO" id="GO:0005524">
    <property type="term" value="F:ATP binding"/>
    <property type="evidence" value="ECO:0007669"/>
    <property type="project" value="UniProtKB-KW"/>
</dbReference>
<dbReference type="STRING" id="59895.A0A103XEB1"/>
<comment type="caution">
    <text evidence="5">The sequence shown here is derived from an EMBL/GenBank/DDBJ whole genome shotgun (WGS) entry which is preliminary data.</text>
</comment>
<dbReference type="Gene3D" id="3.40.50.300">
    <property type="entry name" value="P-loop containing nucleotide triphosphate hydrolases"/>
    <property type="match status" value="1"/>
</dbReference>
<gene>
    <name evidence="5" type="ORF">Ccrd_008842</name>
</gene>
<dbReference type="AlphaFoldDB" id="A0A103XEB1"/>
<dbReference type="InterPro" id="IPR000330">
    <property type="entry name" value="SNF2_N"/>
</dbReference>
<sequence length="256" mass="29596">MEPRITTKLSYQCVNLENKAPAFFTRQHAQCITEPGIVQLCHVNILGLGHLEANTFRNSFMQNNLEDLYSLLCFLHVEPWCNWAWWNKLIQRPYENGDKRGLKLVKAILRPLTLRRTKDTKDKEGRCPILVLPPTDIQVIECEQSEAEHDFYDALFKISKVQFDQFVAQGKVLHNYANILELLLRLRQCCNHPFLVMRTAEGSSSVVCRRRSIANSEGEGRVDRSFVVRRYRDTTIVVRRSSRGDGSCEAVKGKWV</sequence>
<dbReference type="SUPFAM" id="SSF52540">
    <property type="entry name" value="P-loop containing nucleoside triphosphate hydrolases"/>
    <property type="match status" value="2"/>
</dbReference>
<dbReference type="GO" id="GO:0016787">
    <property type="term" value="F:hydrolase activity"/>
    <property type="evidence" value="ECO:0007669"/>
    <property type="project" value="UniProtKB-KW"/>
</dbReference>
<dbReference type="GO" id="GO:0005634">
    <property type="term" value="C:nucleus"/>
    <property type="evidence" value="ECO:0007669"/>
    <property type="project" value="TreeGrafter"/>
</dbReference>
<dbReference type="Gramene" id="KVH89173">
    <property type="protein sequence ID" value="KVH89173"/>
    <property type="gene ID" value="Ccrd_008842"/>
</dbReference>
<dbReference type="GO" id="GO:0008094">
    <property type="term" value="F:ATP-dependent activity, acting on DNA"/>
    <property type="evidence" value="ECO:0007669"/>
    <property type="project" value="TreeGrafter"/>
</dbReference>
<keyword evidence="3" id="KW-0067">ATP-binding</keyword>
<evidence type="ECO:0000256" key="2">
    <source>
        <dbReference type="ARBA" id="ARBA00022801"/>
    </source>
</evidence>
<dbReference type="InterPro" id="IPR050628">
    <property type="entry name" value="SNF2_RAD54_helicase_TF"/>
</dbReference>
<reference evidence="5 6" key="1">
    <citation type="journal article" date="2016" name="Sci. Rep.">
        <title>The genome sequence of the outbreeding globe artichoke constructed de novo incorporating a phase-aware low-pass sequencing strategy of F1 progeny.</title>
        <authorList>
            <person name="Scaglione D."/>
            <person name="Reyes-Chin-Wo S."/>
            <person name="Acquadro A."/>
            <person name="Froenicke L."/>
            <person name="Portis E."/>
            <person name="Beitel C."/>
            <person name="Tirone M."/>
            <person name="Mauro R."/>
            <person name="Lo Monaco A."/>
            <person name="Mauromicale G."/>
            <person name="Faccioli P."/>
            <person name="Cattivelli L."/>
            <person name="Rieseberg L."/>
            <person name="Michelmore R."/>
            <person name="Lanteri S."/>
        </authorList>
    </citation>
    <scope>NUCLEOTIDE SEQUENCE [LARGE SCALE GENOMIC DNA]</scope>
    <source>
        <strain evidence="5">2C</strain>
    </source>
</reference>
<dbReference type="InterPro" id="IPR038718">
    <property type="entry name" value="SNF2-like_sf"/>
</dbReference>
<dbReference type="Pfam" id="PF00176">
    <property type="entry name" value="SNF2-rel_dom"/>
    <property type="match status" value="1"/>
</dbReference>
<evidence type="ECO:0000256" key="3">
    <source>
        <dbReference type="ARBA" id="ARBA00022840"/>
    </source>
</evidence>
<dbReference type="GO" id="GO:0006281">
    <property type="term" value="P:DNA repair"/>
    <property type="evidence" value="ECO:0007669"/>
    <property type="project" value="TreeGrafter"/>
</dbReference>
<dbReference type="EMBL" id="LEKV01005304">
    <property type="protein sequence ID" value="KVH89173.1"/>
    <property type="molecule type" value="Genomic_DNA"/>
</dbReference>
<organism evidence="5 6">
    <name type="scientific">Cynara cardunculus var. scolymus</name>
    <name type="common">Globe artichoke</name>
    <name type="synonym">Cynara scolymus</name>
    <dbReference type="NCBI Taxonomy" id="59895"/>
    <lineage>
        <taxon>Eukaryota</taxon>
        <taxon>Viridiplantae</taxon>
        <taxon>Streptophyta</taxon>
        <taxon>Embryophyta</taxon>
        <taxon>Tracheophyta</taxon>
        <taxon>Spermatophyta</taxon>
        <taxon>Magnoliopsida</taxon>
        <taxon>eudicotyledons</taxon>
        <taxon>Gunneridae</taxon>
        <taxon>Pentapetalae</taxon>
        <taxon>asterids</taxon>
        <taxon>campanulids</taxon>
        <taxon>Asterales</taxon>
        <taxon>Asteraceae</taxon>
        <taxon>Carduoideae</taxon>
        <taxon>Cardueae</taxon>
        <taxon>Carduinae</taxon>
        <taxon>Cynara</taxon>
    </lineage>
</organism>
<evidence type="ECO:0000313" key="5">
    <source>
        <dbReference type="EMBL" id="KVH89173.1"/>
    </source>
</evidence>
<keyword evidence="1" id="KW-0547">Nucleotide-binding</keyword>
<keyword evidence="2" id="KW-0378">Hydrolase</keyword>
<dbReference type="Proteomes" id="UP000243975">
    <property type="component" value="Unassembled WGS sequence"/>
</dbReference>
<dbReference type="PANTHER" id="PTHR45626">
    <property type="entry name" value="TRANSCRIPTION TERMINATION FACTOR 2-RELATED"/>
    <property type="match status" value="1"/>
</dbReference>
<proteinExistence type="predicted"/>
<dbReference type="Gene3D" id="3.40.50.10810">
    <property type="entry name" value="Tandem AAA-ATPase domain"/>
    <property type="match status" value="1"/>
</dbReference>
<dbReference type="InterPro" id="IPR027417">
    <property type="entry name" value="P-loop_NTPase"/>
</dbReference>
<name>A0A103XEB1_CYNCS</name>
<keyword evidence="6" id="KW-1185">Reference proteome</keyword>
<accession>A0A103XEB1</accession>
<evidence type="ECO:0000313" key="6">
    <source>
        <dbReference type="Proteomes" id="UP000243975"/>
    </source>
</evidence>
<protein>
    <submittedName>
        <fullName evidence="5">SNF2-related protein</fullName>
    </submittedName>
</protein>
<feature type="domain" description="SNF2 N-terminal" evidence="4">
    <location>
        <begin position="61"/>
        <end position="194"/>
    </location>
</feature>
<dbReference type="PANTHER" id="PTHR45626:SF22">
    <property type="entry name" value="DNA REPAIR PROTEIN RAD5"/>
    <property type="match status" value="1"/>
</dbReference>
<evidence type="ECO:0000259" key="4">
    <source>
        <dbReference type="Pfam" id="PF00176"/>
    </source>
</evidence>